<evidence type="ECO:0000256" key="7">
    <source>
        <dbReference type="SAM" id="Phobius"/>
    </source>
</evidence>
<dbReference type="EMBL" id="AMWN01000006">
    <property type="protein sequence ID" value="EXJ83758.1"/>
    <property type="molecule type" value="Genomic_DNA"/>
</dbReference>
<comment type="similarity">
    <text evidence="1 6">Belongs to the cytochrome P450 family.</text>
</comment>
<dbReference type="Pfam" id="PF00067">
    <property type="entry name" value="p450"/>
    <property type="match status" value="1"/>
</dbReference>
<evidence type="ECO:0000256" key="6">
    <source>
        <dbReference type="RuleBase" id="RU000461"/>
    </source>
</evidence>
<feature type="binding site" description="axial binding residue" evidence="5">
    <location>
        <position position="471"/>
    </location>
    <ligand>
        <name>heme</name>
        <dbReference type="ChEBI" id="CHEBI:30413"/>
    </ligand>
    <ligandPart>
        <name>Fe</name>
        <dbReference type="ChEBI" id="CHEBI:18248"/>
    </ligandPart>
</feature>
<evidence type="ECO:0000256" key="2">
    <source>
        <dbReference type="ARBA" id="ARBA00022723"/>
    </source>
</evidence>
<gene>
    <name evidence="8" type="ORF">A1O1_07384</name>
</gene>
<keyword evidence="7" id="KW-0812">Transmembrane</keyword>
<dbReference type="PANTHER" id="PTHR46300">
    <property type="entry name" value="P450, PUTATIVE (EUROFUNG)-RELATED-RELATED"/>
    <property type="match status" value="1"/>
</dbReference>
<keyword evidence="2 5" id="KW-0479">Metal-binding</keyword>
<evidence type="ECO:0000313" key="8">
    <source>
        <dbReference type="EMBL" id="EXJ83758.1"/>
    </source>
</evidence>
<keyword evidence="7" id="KW-1133">Transmembrane helix</keyword>
<organism evidence="8 9">
    <name type="scientific">Capronia coronata CBS 617.96</name>
    <dbReference type="NCBI Taxonomy" id="1182541"/>
    <lineage>
        <taxon>Eukaryota</taxon>
        <taxon>Fungi</taxon>
        <taxon>Dikarya</taxon>
        <taxon>Ascomycota</taxon>
        <taxon>Pezizomycotina</taxon>
        <taxon>Eurotiomycetes</taxon>
        <taxon>Chaetothyriomycetidae</taxon>
        <taxon>Chaetothyriales</taxon>
        <taxon>Herpotrichiellaceae</taxon>
        <taxon>Capronia</taxon>
    </lineage>
</organism>
<evidence type="ECO:0000256" key="1">
    <source>
        <dbReference type="ARBA" id="ARBA00010617"/>
    </source>
</evidence>
<proteinExistence type="inferred from homology"/>
<keyword evidence="5 6" id="KW-0349">Heme</keyword>
<feature type="transmembrane region" description="Helical" evidence="7">
    <location>
        <begin position="6"/>
        <end position="26"/>
    </location>
</feature>
<dbReference type="SUPFAM" id="SSF48264">
    <property type="entry name" value="Cytochrome P450"/>
    <property type="match status" value="1"/>
</dbReference>
<dbReference type="RefSeq" id="XP_007726444.1">
    <property type="nucleotide sequence ID" value="XM_007728254.1"/>
</dbReference>
<dbReference type="PANTHER" id="PTHR46300:SF4">
    <property type="entry name" value="CYTOCHROME P450 98A3"/>
    <property type="match status" value="1"/>
</dbReference>
<keyword evidence="7" id="KW-0472">Membrane</keyword>
<dbReference type="InterPro" id="IPR017972">
    <property type="entry name" value="Cyt_P450_CS"/>
</dbReference>
<evidence type="ECO:0000256" key="4">
    <source>
        <dbReference type="ARBA" id="ARBA00023004"/>
    </source>
</evidence>
<protein>
    <recommendedName>
        <fullName evidence="10">Cytochrome P450</fullName>
    </recommendedName>
</protein>
<comment type="cofactor">
    <cofactor evidence="5">
        <name>heme</name>
        <dbReference type="ChEBI" id="CHEBI:30413"/>
    </cofactor>
</comment>
<dbReference type="GO" id="GO:0005506">
    <property type="term" value="F:iron ion binding"/>
    <property type="evidence" value="ECO:0007669"/>
    <property type="project" value="InterPro"/>
</dbReference>
<comment type="caution">
    <text evidence="8">The sequence shown here is derived from an EMBL/GenBank/DDBJ whole genome shotgun (WGS) entry which is preliminary data.</text>
</comment>
<dbReference type="CDD" id="cd11065">
    <property type="entry name" value="CYP64-like"/>
    <property type="match status" value="1"/>
</dbReference>
<dbReference type="GO" id="GO:0016705">
    <property type="term" value="F:oxidoreductase activity, acting on paired donors, with incorporation or reduction of molecular oxygen"/>
    <property type="evidence" value="ECO:0007669"/>
    <property type="project" value="InterPro"/>
</dbReference>
<dbReference type="InterPro" id="IPR001128">
    <property type="entry name" value="Cyt_P450"/>
</dbReference>
<accession>W9XU45</accession>
<dbReference type="PRINTS" id="PR00385">
    <property type="entry name" value="P450"/>
</dbReference>
<reference evidence="8 9" key="1">
    <citation type="submission" date="2013-03" db="EMBL/GenBank/DDBJ databases">
        <title>The Genome Sequence of Capronia coronata CBS 617.96.</title>
        <authorList>
            <consortium name="The Broad Institute Genomics Platform"/>
            <person name="Cuomo C."/>
            <person name="de Hoog S."/>
            <person name="Gorbushina A."/>
            <person name="Walker B."/>
            <person name="Young S.K."/>
            <person name="Zeng Q."/>
            <person name="Gargeya S."/>
            <person name="Fitzgerald M."/>
            <person name="Haas B."/>
            <person name="Abouelleil A."/>
            <person name="Allen A.W."/>
            <person name="Alvarado L."/>
            <person name="Arachchi H.M."/>
            <person name="Berlin A.M."/>
            <person name="Chapman S.B."/>
            <person name="Gainer-Dewar J."/>
            <person name="Goldberg J."/>
            <person name="Griggs A."/>
            <person name="Gujja S."/>
            <person name="Hansen M."/>
            <person name="Howarth C."/>
            <person name="Imamovic A."/>
            <person name="Ireland A."/>
            <person name="Larimer J."/>
            <person name="McCowan C."/>
            <person name="Murphy C."/>
            <person name="Pearson M."/>
            <person name="Poon T.W."/>
            <person name="Priest M."/>
            <person name="Roberts A."/>
            <person name="Saif S."/>
            <person name="Shea T."/>
            <person name="Sisk P."/>
            <person name="Sykes S."/>
            <person name="Wortman J."/>
            <person name="Nusbaum C."/>
            <person name="Birren B."/>
        </authorList>
    </citation>
    <scope>NUCLEOTIDE SEQUENCE [LARGE SCALE GENOMIC DNA]</scope>
    <source>
        <strain evidence="8 9">CBS 617.96</strain>
    </source>
</reference>
<name>W9XU45_9EURO</name>
<dbReference type="AlphaFoldDB" id="W9XU45"/>
<evidence type="ECO:0000313" key="9">
    <source>
        <dbReference type="Proteomes" id="UP000019484"/>
    </source>
</evidence>
<dbReference type="Proteomes" id="UP000019484">
    <property type="component" value="Unassembled WGS sequence"/>
</dbReference>
<evidence type="ECO:0000256" key="5">
    <source>
        <dbReference type="PIRSR" id="PIRSR602401-1"/>
    </source>
</evidence>
<sequence>MAWSNPFVVWSGLTALLLLGVIGILFHDVMLWKRMPPGPQPLPFIGNKLDVPKKYPWIQFQEWSRKYGPIYTIWFGRRPTVIISDPNVAVDLLEKRSHKYSSRPRFVVMGEIFWDMSSILVQPYGKDWSVRRKALHSVLTQRALQHYKPVQEAEATRLCHQLLQRRHVPDDLDDLLNRYTASIVFTIAYGHRIDSMQSPIIRQRMKIMHWNAAINVPGRYLVESFPILKYIPDMFAPWKREVKSWGLGEAAANEQLLDYVREDMENAKKPGAPPLPNSLAKQLLEARAADPASFALLRERDFASLPSSVFGAGADTTASTLSSAILAIVTNQEVLDAAHAELDAVIGQHRLPGFADEPALPYIRAVSKEALRWRPVAVLGGTPHASTEADTYQGYYIPKGTNILGNSWAINLHEEYYPNPDHFNPLRFLDTDPKELSYLPPSYVASTAVEKGRPHPSKLGHSSFGWGRRICPGADLASNNLFIALARVLWCFDIRPIKGVVYDTYDYTDGFNIRPNPFKCEFKVRSQRHEEVLKSAFAESYDYLERNFPLFKEHEIVM</sequence>
<dbReference type="InterPro" id="IPR050364">
    <property type="entry name" value="Cytochrome_P450_fung"/>
</dbReference>
<keyword evidence="3 6" id="KW-0560">Oxidoreductase</keyword>
<evidence type="ECO:0008006" key="10">
    <source>
        <dbReference type="Google" id="ProtNLM"/>
    </source>
</evidence>
<dbReference type="GeneID" id="19162243"/>
<dbReference type="PROSITE" id="PS00086">
    <property type="entry name" value="CYTOCHROME_P450"/>
    <property type="match status" value="1"/>
</dbReference>
<dbReference type="HOGENOM" id="CLU_001570_2_1_1"/>
<keyword evidence="9" id="KW-1185">Reference proteome</keyword>
<evidence type="ECO:0000256" key="3">
    <source>
        <dbReference type="ARBA" id="ARBA00023002"/>
    </source>
</evidence>
<dbReference type="GO" id="GO:0004497">
    <property type="term" value="F:monooxygenase activity"/>
    <property type="evidence" value="ECO:0007669"/>
    <property type="project" value="UniProtKB-KW"/>
</dbReference>
<dbReference type="Gene3D" id="1.10.630.10">
    <property type="entry name" value="Cytochrome P450"/>
    <property type="match status" value="1"/>
</dbReference>
<keyword evidence="4 5" id="KW-0408">Iron</keyword>
<dbReference type="InterPro" id="IPR002401">
    <property type="entry name" value="Cyt_P450_E_grp-I"/>
</dbReference>
<dbReference type="PRINTS" id="PR00463">
    <property type="entry name" value="EP450I"/>
</dbReference>
<dbReference type="GO" id="GO:0020037">
    <property type="term" value="F:heme binding"/>
    <property type="evidence" value="ECO:0007669"/>
    <property type="project" value="InterPro"/>
</dbReference>
<keyword evidence="6" id="KW-0503">Monooxygenase</keyword>
<dbReference type="eggNOG" id="KOG0156">
    <property type="taxonomic scope" value="Eukaryota"/>
</dbReference>
<dbReference type="OrthoDB" id="1103324at2759"/>
<dbReference type="InterPro" id="IPR036396">
    <property type="entry name" value="Cyt_P450_sf"/>
</dbReference>
<dbReference type="STRING" id="1182541.W9XU45"/>